<reference evidence="9 10" key="1">
    <citation type="journal article" date="2016" name="Nat. Commun.">
        <title>Thousands of microbial genomes shed light on interconnected biogeochemical processes in an aquifer system.</title>
        <authorList>
            <person name="Anantharaman K."/>
            <person name="Brown C.T."/>
            <person name="Hug L.A."/>
            <person name="Sharon I."/>
            <person name="Castelle C.J."/>
            <person name="Probst A.J."/>
            <person name="Thomas B.C."/>
            <person name="Singh A."/>
            <person name="Wilkins M.J."/>
            <person name="Karaoz U."/>
            <person name="Brodie E.L."/>
            <person name="Williams K.H."/>
            <person name="Hubbard S.S."/>
            <person name="Banfield J.F."/>
        </authorList>
    </citation>
    <scope>NUCLEOTIDE SEQUENCE [LARGE SCALE GENOMIC DNA]</scope>
</reference>
<feature type="domain" description="7,8-dihydro-6-hydroxymethylpterin-pyrophosphokinase" evidence="8">
    <location>
        <begin position="85"/>
        <end position="96"/>
    </location>
</feature>
<dbReference type="Gene3D" id="3.30.70.560">
    <property type="entry name" value="7,8-Dihydro-6-hydroxymethylpterin-pyrophosphokinase HPPK"/>
    <property type="match status" value="1"/>
</dbReference>
<name>A0A1F6T3T0_9PROT</name>
<evidence type="ECO:0000256" key="4">
    <source>
        <dbReference type="ARBA" id="ARBA00022741"/>
    </source>
</evidence>
<sequence length="162" mass="18103">MPRVYVSIGSNIDREANIRGAVRMLREHYGRLALSRVYETPAEGFDGDAFYNLAAAFDTEESVDQLRAVRAAIEASHGRQRGGPRHGPRTLDLDILLYGDLVCHDGGLDIPRGEIVKYAFVLGPLAEIAPDLRHPETGMTLARIWENFTGRRELRPVDLTFD</sequence>
<evidence type="ECO:0000256" key="3">
    <source>
        <dbReference type="ARBA" id="ARBA00022679"/>
    </source>
</evidence>
<gene>
    <name evidence="9" type="ORF">A2V91_06065</name>
</gene>
<dbReference type="PANTHER" id="PTHR43071">
    <property type="entry name" value="2-AMINO-4-HYDROXY-6-HYDROXYMETHYLDIHYDROPTERIDINE PYROPHOSPHOKINASE"/>
    <property type="match status" value="1"/>
</dbReference>
<dbReference type="Proteomes" id="UP000179334">
    <property type="component" value="Unassembled WGS sequence"/>
</dbReference>
<dbReference type="InterPro" id="IPR035907">
    <property type="entry name" value="Hppk_sf"/>
</dbReference>
<keyword evidence="7" id="KW-0289">Folate biosynthesis</keyword>
<keyword evidence="6" id="KW-0067">ATP-binding</keyword>
<dbReference type="EMBL" id="MFSR01000039">
    <property type="protein sequence ID" value="OGI39706.1"/>
    <property type="molecule type" value="Genomic_DNA"/>
</dbReference>
<evidence type="ECO:0000256" key="2">
    <source>
        <dbReference type="ARBA" id="ARBA00013253"/>
    </source>
</evidence>
<dbReference type="NCBIfam" id="TIGR01498">
    <property type="entry name" value="folK"/>
    <property type="match status" value="1"/>
</dbReference>
<dbReference type="GO" id="GO:0005524">
    <property type="term" value="F:ATP binding"/>
    <property type="evidence" value="ECO:0007669"/>
    <property type="project" value="UniProtKB-KW"/>
</dbReference>
<evidence type="ECO:0000256" key="1">
    <source>
        <dbReference type="ARBA" id="ARBA00005051"/>
    </source>
</evidence>
<dbReference type="CDD" id="cd00483">
    <property type="entry name" value="HPPK"/>
    <property type="match status" value="1"/>
</dbReference>
<dbReference type="AlphaFoldDB" id="A0A1F6T3T0"/>
<dbReference type="EC" id="2.7.6.3" evidence="2"/>
<keyword evidence="3" id="KW-0808">Transferase</keyword>
<dbReference type="GO" id="GO:0046654">
    <property type="term" value="P:tetrahydrofolate biosynthetic process"/>
    <property type="evidence" value="ECO:0007669"/>
    <property type="project" value="UniProtKB-UniPathway"/>
</dbReference>
<keyword evidence="4" id="KW-0547">Nucleotide-binding</keyword>
<dbReference type="GO" id="GO:0046656">
    <property type="term" value="P:folic acid biosynthetic process"/>
    <property type="evidence" value="ECO:0007669"/>
    <property type="project" value="UniProtKB-KW"/>
</dbReference>
<dbReference type="Pfam" id="PF01288">
    <property type="entry name" value="HPPK"/>
    <property type="match status" value="1"/>
</dbReference>
<organism evidence="9 10">
    <name type="scientific">Candidatus Muproteobacteria bacterium RBG_16_64_10</name>
    <dbReference type="NCBI Taxonomy" id="1817757"/>
    <lineage>
        <taxon>Bacteria</taxon>
        <taxon>Pseudomonadati</taxon>
        <taxon>Pseudomonadota</taxon>
        <taxon>Candidatus Muproteobacteria</taxon>
    </lineage>
</organism>
<evidence type="ECO:0000256" key="7">
    <source>
        <dbReference type="ARBA" id="ARBA00022909"/>
    </source>
</evidence>
<protein>
    <recommendedName>
        <fullName evidence="2">2-amino-4-hydroxy-6-hydroxymethyldihydropteridine diphosphokinase</fullName>
        <ecNumber evidence="2">2.7.6.3</ecNumber>
    </recommendedName>
</protein>
<dbReference type="InterPro" id="IPR000550">
    <property type="entry name" value="Hppk"/>
</dbReference>
<comment type="caution">
    <text evidence="9">The sequence shown here is derived from an EMBL/GenBank/DDBJ whole genome shotgun (WGS) entry which is preliminary data.</text>
</comment>
<comment type="pathway">
    <text evidence="1">Cofactor biosynthesis; tetrahydrofolate biosynthesis; 2-amino-4-hydroxy-6-hydroxymethyl-7,8-dihydropteridine diphosphate from 7,8-dihydroneopterin triphosphate: step 4/4.</text>
</comment>
<evidence type="ECO:0000313" key="10">
    <source>
        <dbReference type="Proteomes" id="UP000179334"/>
    </source>
</evidence>
<dbReference type="PROSITE" id="PS00794">
    <property type="entry name" value="HPPK"/>
    <property type="match status" value="1"/>
</dbReference>
<dbReference type="SUPFAM" id="SSF55083">
    <property type="entry name" value="6-hydroxymethyl-7,8-dihydropterin pyrophosphokinase, HPPK"/>
    <property type="match status" value="1"/>
</dbReference>
<evidence type="ECO:0000259" key="8">
    <source>
        <dbReference type="PROSITE" id="PS00794"/>
    </source>
</evidence>
<dbReference type="UniPathway" id="UPA00077">
    <property type="reaction ID" value="UER00155"/>
</dbReference>
<evidence type="ECO:0000313" key="9">
    <source>
        <dbReference type="EMBL" id="OGI39706.1"/>
    </source>
</evidence>
<evidence type="ECO:0000256" key="6">
    <source>
        <dbReference type="ARBA" id="ARBA00022840"/>
    </source>
</evidence>
<evidence type="ECO:0000256" key="5">
    <source>
        <dbReference type="ARBA" id="ARBA00022777"/>
    </source>
</evidence>
<dbReference type="GO" id="GO:0016301">
    <property type="term" value="F:kinase activity"/>
    <property type="evidence" value="ECO:0007669"/>
    <property type="project" value="UniProtKB-KW"/>
</dbReference>
<dbReference type="GO" id="GO:0003848">
    <property type="term" value="F:2-amino-4-hydroxy-6-hydroxymethyldihydropteridine diphosphokinase activity"/>
    <property type="evidence" value="ECO:0007669"/>
    <property type="project" value="UniProtKB-EC"/>
</dbReference>
<dbReference type="PANTHER" id="PTHR43071:SF2">
    <property type="entry name" value="2-AMINO-4-HYDROXY-6-HYDROXYMETHYLDIHYDROPTERIDINE PYROPHOSPHOKINASE"/>
    <property type="match status" value="1"/>
</dbReference>
<accession>A0A1F6T3T0</accession>
<proteinExistence type="predicted"/>
<keyword evidence="5 9" id="KW-0418">Kinase</keyword>